<keyword evidence="2" id="KW-0547">Nucleotide-binding</keyword>
<feature type="compositionally biased region" description="Low complexity" evidence="6">
    <location>
        <begin position="455"/>
        <end position="464"/>
    </location>
</feature>
<dbReference type="Pfam" id="PF00012">
    <property type="entry name" value="HSP70"/>
    <property type="match status" value="2"/>
</dbReference>
<proteinExistence type="inferred from homology"/>
<comment type="caution">
    <text evidence="8">The sequence shown here is derived from an EMBL/GenBank/DDBJ whole genome shotgun (WGS) entry which is preliminary data.</text>
</comment>
<dbReference type="PROSITE" id="PS00329">
    <property type="entry name" value="HSP70_2"/>
    <property type="match status" value="1"/>
</dbReference>
<feature type="compositionally biased region" description="Low complexity" evidence="6">
    <location>
        <begin position="481"/>
        <end position="490"/>
    </location>
</feature>
<gene>
    <name evidence="8" type="ORF">HF519_18240</name>
</gene>
<dbReference type="GO" id="GO:0005524">
    <property type="term" value="F:ATP binding"/>
    <property type="evidence" value="ECO:0007669"/>
    <property type="project" value="UniProtKB-KW"/>
</dbReference>
<evidence type="ECO:0000256" key="5">
    <source>
        <dbReference type="ARBA" id="ARBA00023186"/>
    </source>
</evidence>
<keyword evidence="7" id="KW-0472">Membrane</keyword>
<feature type="transmembrane region" description="Helical" evidence="7">
    <location>
        <begin position="499"/>
        <end position="519"/>
    </location>
</feature>
<feature type="region of interest" description="Disordered" evidence="6">
    <location>
        <begin position="525"/>
        <end position="545"/>
    </location>
</feature>
<accession>A0A848DLA3</accession>
<dbReference type="GO" id="GO:0140662">
    <property type="term" value="F:ATP-dependent protein folding chaperone"/>
    <property type="evidence" value="ECO:0007669"/>
    <property type="project" value="InterPro"/>
</dbReference>
<evidence type="ECO:0000256" key="7">
    <source>
        <dbReference type="SAM" id="Phobius"/>
    </source>
</evidence>
<dbReference type="EMBL" id="JAAXKZ010000070">
    <property type="protein sequence ID" value="NMH93478.1"/>
    <property type="molecule type" value="Genomic_DNA"/>
</dbReference>
<dbReference type="Gene3D" id="3.30.420.40">
    <property type="match status" value="2"/>
</dbReference>
<dbReference type="PANTHER" id="PTHR45639">
    <property type="entry name" value="HSC70CB, ISOFORM G-RELATED"/>
    <property type="match status" value="1"/>
</dbReference>
<feature type="compositionally biased region" description="Pro residues" evidence="6">
    <location>
        <begin position="359"/>
        <end position="374"/>
    </location>
</feature>
<dbReference type="GO" id="GO:0030968">
    <property type="term" value="P:endoplasmic reticulum unfolded protein response"/>
    <property type="evidence" value="ECO:0007669"/>
    <property type="project" value="TreeGrafter"/>
</dbReference>
<evidence type="ECO:0000256" key="4">
    <source>
        <dbReference type="ARBA" id="ARBA00023016"/>
    </source>
</evidence>
<keyword evidence="5" id="KW-0143">Chaperone</keyword>
<organism evidence="8 9">
    <name type="scientific">Pseudonocardia bannensis</name>
    <dbReference type="NCBI Taxonomy" id="630973"/>
    <lineage>
        <taxon>Bacteria</taxon>
        <taxon>Bacillati</taxon>
        <taxon>Actinomycetota</taxon>
        <taxon>Actinomycetes</taxon>
        <taxon>Pseudonocardiales</taxon>
        <taxon>Pseudonocardiaceae</taxon>
        <taxon>Pseudonocardia</taxon>
    </lineage>
</organism>
<dbReference type="PROSITE" id="PS01036">
    <property type="entry name" value="HSP70_3"/>
    <property type="match status" value="1"/>
</dbReference>
<feature type="region of interest" description="Disordered" evidence="6">
    <location>
        <begin position="393"/>
        <end position="494"/>
    </location>
</feature>
<protein>
    <submittedName>
        <fullName evidence="8">Hsp70 family protein</fullName>
    </submittedName>
</protein>
<feature type="compositionally biased region" description="Gly residues" evidence="6">
    <location>
        <begin position="536"/>
        <end position="545"/>
    </location>
</feature>
<feature type="region of interest" description="Disordered" evidence="6">
    <location>
        <begin position="355"/>
        <end position="377"/>
    </location>
</feature>
<name>A0A848DLA3_9PSEU</name>
<dbReference type="InterPro" id="IPR013126">
    <property type="entry name" value="Hsp_70_fam"/>
</dbReference>
<evidence type="ECO:0000256" key="3">
    <source>
        <dbReference type="ARBA" id="ARBA00022840"/>
    </source>
</evidence>
<dbReference type="Proteomes" id="UP000586918">
    <property type="component" value="Unassembled WGS sequence"/>
</dbReference>
<reference evidence="8 9" key="1">
    <citation type="submission" date="2020-04" db="EMBL/GenBank/DDBJ databases">
        <authorList>
            <person name="Klaysubun C."/>
            <person name="Duangmal K."/>
            <person name="Lipun K."/>
        </authorList>
    </citation>
    <scope>NUCLEOTIDE SEQUENCE [LARGE SCALE GENOMIC DNA]</scope>
    <source>
        <strain evidence="8 9">DSM 45300</strain>
    </source>
</reference>
<keyword evidence="7" id="KW-0812">Transmembrane</keyword>
<evidence type="ECO:0000256" key="6">
    <source>
        <dbReference type="SAM" id="MobiDB-lite"/>
    </source>
</evidence>
<dbReference type="SUPFAM" id="SSF53067">
    <property type="entry name" value="Actin-like ATPase domain"/>
    <property type="match status" value="2"/>
</dbReference>
<evidence type="ECO:0000313" key="9">
    <source>
        <dbReference type="Proteomes" id="UP000586918"/>
    </source>
</evidence>
<feature type="compositionally biased region" description="Low complexity" evidence="6">
    <location>
        <begin position="525"/>
        <end position="535"/>
    </location>
</feature>
<feature type="compositionally biased region" description="Gly residues" evidence="6">
    <location>
        <begin position="465"/>
        <end position="480"/>
    </location>
</feature>
<keyword evidence="4" id="KW-0346">Stress response</keyword>
<keyword evidence="9" id="KW-1185">Reference proteome</keyword>
<keyword evidence="7" id="KW-1133">Transmembrane helix</keyword>
<feature type="compositionally biased region" description="Pro residues" evidence="6">
    <location>
        <begin position="417"/>
        <end position="428"/>
    </location>
</feature>
<evidence type="ECO:0000256" key="1">
    <source>
        <dbReference type="ARBA" id="ARBA00007381"/>
    </source>
</evidence>
<dbReference type="PANTHER" id="PTHR45639:SF34">
    <property type="entry name" value="CHAPERONE PROTEIN DNAK"/>
    <property type="match status" value="1"/>
</dbReference>
<evidence type="ECO:0000313" key="8">
    <source>
        <dbReference type="EMBL" id="NMH93478.1"/>
    </source>
</evidence>
<dbReference type="InterPro" id="IPR018181">
    <property type="entry name" value="Heat_shock_70_CS"/>
</dbReference>
<dbReference type="RefSeq" id="WP_169414179.1">
    <property type="nucleotide sequence ID" value="NZ_JAAXKZ010000070.1"/>
</dbReference>
<sequence length="657" mass="65585">MTYALGVDLGTTRTAAAVYEDGQAAVVTFGMDAPTLPSAVFADGDGSVLVGDQALRGGAADPTRLAREFKRRMGDPEPLILGGMPWPPSALTARLLGAVLDQVSERQGGPPARVALTHPASWGPYKTDLYLEAARLCGLDDVRLLPEPAAAALHYGSRNRVPAGATVAVYDLGGGTFDATVLRKTADGFQTVGRPDGLERFGGVDIDAAVRAHVRRVLGDALTGLDPADPAAVKAMARLQEECVRAKEALSSDLEVSIPVLLPGLVTEVRLTRAELESMVGPVLGDTVTALRRTMRSATVEAEDLAAVLLVGGGSRMPLVARLVTEELGRPVAVDAHPKHSIALGAALAAAGVDAASAPAPPPPPGPPGLPAPAGPAAAAPALATTVTGGAVLADAASGPGPNGPRLVGPGQIGPGPNDPGPTGPGPNGPGRDGSGANGTAPTRSALGAPPDGTGPISADPIGAGPIGAGPIGGLVGSGPTGTVATAPRPGARRPRRGLVLGAVAAALLLVAGGVAVFMPVGGRSSGDPAGSPAAAGGGATGGGAAGAPRVVFTEIERDSVNGVIIRFRIDGEAPAGTPLPLQADFFYDDQHPESIGVDTYPRYGRYGGLYYGAQPPTFVFPDIPGRSPDAKMCALVADANDLVLDPASAVCVEVPR</sequence>
<keyword evidence="3" id="KW-0067">ATP-binding</keyword>
<dbReference type="Gene3D" id="3.90.640.10">
    <property type="entry name" value="Actin, Chain A, domain 4"/>
    <property type="match status" value="1"/>
</dbReference>
<dbReference type="PRINTS" id="PR00301">
    <property type="entry name" value="HEATSHOCK70"/>
</dbReference>
<dbReference type="AlphaFoldDB" id="A0A848DLA3"/>
<evidence type="ECO:0000256" key="2">
    <source>
        <dbReference type="ARBA" id="ARBA00022741"/>
    </source>
</evidence>
<comment type="similarity">
    <text evidence="1">Belongs to the heat shock protein 70 family.</text>
</comment>
<dbReference type="InterPro" id="IPR043129">
    <property type="entry name" value="ATPase_NBD"/>
</dbReference>